<dbReference type="InterPro" id="IPR007278">
    <property type="entry name" value="DUF397"/>
</dbReference>
<reference evidence="3 4" key="1">
    <citation type="submission" date="2019-12" db="EMBL/GenBank/DDBJ databases">
        <title>Nocardia macrotermitis sp. nov. and Nocardia aurantia sp. nov., isolated from the gut of the fungus growing-termite Macrotermes natalensis.</title>
        <authorList>
            <person name="Christine B."/>
            <person name="Rene B."/>
        </authorList>
    </citation>
    <scope>NUCLEOTIDE SEQUENCE [LARGE SCALE GENOMIC DNA]</scope>
    <source>
        <strain evidence="3 4">DSM 102126</strain>
    </source>
</reference>
<dbReference type="Proteomes" id="UP000431901">
    <property type="component" value="Unassembled WGS sequence"/>
</dbReference>
<evidence type="ECO:0000313" key="4">
    <source>
        <dbReference type="Proteomes" id="UP000431901"/>
    </source>
</evidence>
<accession>A0A6I4VY99</accession>
<sequence length="66" mass="7085">MSTFEPRNWRKSRHSNGEYGSCVEAGSDQGRVGIRDTTDRQAGAIILPAPHFAAVLTAARTGALDL</sequence>
<dbReference type="RefSeq" id="WP_161101548.1">
    <property type="nucleotide sequence ID" value="NZ_JBHLYI010000002.1"/>
</dbReference>
<dbReference type="Pfam" id="PF04149">
    <property type="entry name" value="DUF397"/>
    <property type="match status" value="1"/>
</dbReference>
<protein>
    <submittedName>
        <fullName evidence="3">DUF397 domain-containing protein</fullName>
    </submittedName>
</protein>
<gene>
    <name evidence="3" type="ORF">GQ466_04965</name>
</gene>
<dbReference type="AlphaFoldDB" id="A0A6I4VY99"/>
<keyword evidence="4" id="KW-1185">Reference proteome</keyword>
<feature type="region of interest" description="Disordered" evidence="1">
    <location>
        <begin position="1"/>
        <end position="33"/>
    </location>
</feature>
<evidence type="ECO:0000259" key="2">
    <source>
        <dbReference type="Pfam" id="PF04149"/>
    </source>
</evidence>
<dbReference type="OrthoDB" id="3480599at2"/>
<evidence type="ECO:0000256" key="1">
    <source>
        <dbReference type="SAM" id="MobiDB-lite"/>
    </source>
</evidence>
<feature type="domain" description="DUF397" evidence="2">
    <location>
        <begin position="8"/>
        <end position="60"/>
    </location>
</feature>
<name>A0A6I4VY99_9ACTN</name>
<organism evidence="3 4">
    <name type="scientific">Actinomadura rayongensis</name>
    <dbReference type="NCBI Taxonomy" id="1429076"/>
    <lineage>
        <taxon>Bacteria</taxon>
        <taxon>Bacillati</taxon>
        <taxon>Actinomycetota</taxon>
        <taxon>Actinomycetes</taxon>
        <taxon>Streptosporangiales</taxon>
        <taxon>Thermomonosporaceae</taxon>
        <taxon>Actinomadura</taxon>
    </lineage>
</organism>
<evidence type="ECO:0000313" key="3">
    <source>
        <dbReference type="EMBL" id="MXQ63379.1"/>
    </source>
</evidence>
<comment type="caution">
    <text evidence="3">The sequence shown here is derived from an EMBL/GenBank/DDBJ whole genome shotgun (WGS) entry which is preliminary data.</text>
</comment>
<proteinExistence type="predicted"/>
<dbReference type="EMBL" id="WUTW01000001">
    <property type="protein sequence ID" value="MXQ63379.1"/>
    <property type="molecule type" value="Genomic_DNA"/>
</dbReference>